<feature type="domain" description="KIB1-4 beta-propeller" evidence="2">
    <location>
        <begin position="144"/>
        <end position="274"/>
    </location>
</feature>
<feature type="region of interest" description="Disordered" evidence="1">
    <location>
        <begin position="1"/>
        <end position="40"/>
    </location>
</feature>
<reference evidence="3 4" key="1">
    <citation type="submission" date="2018-05" db="EMBL/GenBank/DDBJ databases">
        <authorList>
            <person name="Thind KAUR A."/>
        </authorList>
    </citation>
    <scope>NUCLEOTIDE SEQUENCE [LARGE SCALE GENOMIC DNA]</scope>
</reference>
<sequence length="286" mass="31766">MASAPSSTPAEVPKSHLRCRAKRARVGDGSSSAAESTMHAPDGDWRDWASLGSGPAWLIADRVLARDVADYVRFRASCRAWRRCTADPHADALDPRFHPRPWSMLPDVVTRGYSPRYRYSRFKNNSIGEHIRMTIRGLNGRDGRTHLARTTQGLLVLLNKKTDAVFVVNPVTGTRTDLPPVTTLLAGYRRSDVFPRWPRELHFGAQLTDDSAVVINFGGHRLLGVARPGDEQWTKVECGHRTRGPVSSFTGRVYCVVRKTAMVVETSPDHPPRLAKAPHNPFGSMP</sequence>
<feature type="region of interest" description="Disordered" evidence="1">
    <location>
        <begin position="267"/>
        <end position="286"/>
    </location>
</feature>
<dbReference type="InterPro" id="IPR005174">
    <property type="entry name" value="KIB1-4_b-propeller"/>
</dbReference>
<dbReference type="PANTHER" id="PTHR33165:SF92">
    <property type="entry name" value="GENOME ASSEMBLY, CHROMOSOME: II"/>
    <property type="match status" value="1"/>
</dbReference>
<dbReference type="Gramene" id="TraesNOR2D03G01139570.1">
    <property type="protein sequence ID" value="TraesNOR2D03G01139570.1"/>
    <property type="gene ID" value="TraesNOR2D03G01139570"/>
</dbReference>
<dbReference type="Gramene" id="TraesSYM2D03G01137920.1">
    <property type="protein sequence ID" value="TraesSYM2D03G01137920.1"/>
    <property type="gene ID" value="TraesSYM2D03G01137920"/>
</dbReference>
<dbReference type="PANTHER" id="PTHR33165">
    <property type="entry name" value="F-BOX DOMAIN CONTAINING PROTEIN-LIKE-RELATED"/>
    <property type="match status" value="1"/>
</dbReference>
<dbReference type="AlphaFoldDB" id="A0A7H4LDB0"/>
<evidence type="ECO:0000259" key="2">
    <source>
        <dbReference type="Pfam" id="PF03478"/>
    </source>
</evidence>
<feature type="compositionally biased region" description="Basic residues" evidence="1">
    <location>
        <begin position="15"/>
        <end position="24"/>
    </location>
</feature>
<dbReference type="EMBL" id="LS480641">
    <property type="protein sequence ID" value="SPT16598.1"/>
    <property type="molecule type" value="Genomic_DNA"/>
</dbReference>
<dbReference type="Gramene" id="TraesMAC2D03G01121830.1">
    <property type="protein sequence ID" value="TraesMAC2D03G01121830.1"/>
    <property type="gene ID" value="TraesMAC2D03G01121830"/>
</dbReference>
<dbReference type="Gramene" id="TraesLDM2D03G01124760.1">
    <property type="protein sequence ID" value="TraesLDM2D03G01124760.1"/>
    <property type="gene ID" value="TraesLDM2D03G01124760"/>
</dbReference>
<dbReference type="Proteomes" id="UP000280104">
    <property type="component" value="Chromosome II"/>
</dbReference>
<proteinExistence type="predicted"/>
<protein>
    <recommendedName>
        <fullName evidence="2">KIB1-4 beta-propeller domain-containing protein</fullName>
    </recommendedName>
</protein>
<dbReference type="Pfam" id="PF03478">
    <property type="entry name" value="Beta-prop_KIB1-4"/>
    <property type="match status" value="1"/>
</dbReference>
<evidence type="ECO:0000256" key="1">
    <source>
        <dbReference type="SAM" id="MobiDB-lite"/>
    </source>
</evidence>
<organism evidence="3 4">
    <name type="scientific">Triticum aestivum</name>
    <name type="common">Wheat</name>
    <dbReference type="NCBI Taxonomy" id="4565"/>
    <lineage>
        <taxon>Eukaryota</taxon>
        <taxon>Viridiplantae</taxon>
        <taxon>Streptophyta</taxon>
        <taxon>Embryophyta</taxon>
        <taxon>Tracheophyta</taxon>
        <taxon>Spermatophyta</taxon>
        <taxon>Magnoliopsida</taxon>
        <taxon>Liliopsida</taxon>
        <taxon>Poales</taxon>
        <taxon>Poaceae</taxon>
        <taxon>BOP clade</taxon>
        <taxon>Pooideae</taxon>
        <taxon>Triticodae</taxon>
        <taxon>Triticeae</taxon>
        <taxon>Triticinae</taxon>
        <taxon>Triticum</taxon>
    </lineage>
</organism>
<dbReference type="Gramene" id="TraesLAC2D03G01075270.1">
    <property type="protein sequence ID" value="TraesLAC2D03G01075270.1"/>
    <property type="gene ID" value="TraesLAC2D03G01075270"/>
</dbReference>
<evidence type="ECO:0000313" key="4">
    <source>
        <dbReference type="Proteomes" id="UP000280104"/>
    </source>
</evidence>
<gene>
    <name evidence="3" type="ORF">CAMPLR22A2D_LOCUS1198</name>
</gene>
<evidence type="ECO:0000313" key="3">
    <source>
        <dbReference type="EMBL" id="SPT16598.1"/>
    </source>
</evidence>
<accession>A0A7H4LDB0</accession>
<name>A0A7H4LDB0_WHEAT</name>